<dbReference type="InterPro" id="IPR027417">
    <property type="entry name" value="P-loop_NTPase"/>
</dbReference>
<gene>
    <name evidence="6" type="ORF">IBL25_24600</name>
</gene>
<dbReference type="SUPFAM" id="SSF52540">
    <property type="entry name" value="P-loop containing nucleoside triphosphate hydrolases"/>
    <property type="match status" value="1"/>
</dbReference>
<accession>A0ABR7RE29</accession>
<evidence type="ECO:0000256" key="2">
    <source>
        <dbReference type="ARBA" id="ARBA00022679"/>
    </source>
</evidence>
<dbReference type="PANTHER" id="PTHR34383">
    <property type="entry name" value="POLYPHOSPHATE:AMP PHOSPHOTRANSFERASE-RELATED"/>
    <property type="match status" value="1"/>
</dbReference>
<evidence type="ECO:0000256" key="3">
    <source>
        <dbReference type="ARBA" id="ARBA00022777"/>
    </source>
</evidence>
<keyword evidence="4" id="KW-0175">Coiled coil</keyword>
<dbReference type="InterPro" id="IPR022300">
    <property type="entry name" value="PPK2-rel_1"/>
</dbReference>
<dbReference type="Pfam" id="PF03976">
    <property type="entry name" value="PPK2"/>
    <property type="match status" value="1"/>
</dbReference>
<comment type="caution">
    <text evidence="6">The sequence shown here is derived from an EMBL/GenBank/DDBJ whole genome shotgun (WGS) entry which is preliminary data.</text>
</comment>
<evidence type="ECO:0000256" key="4">
    <source>
        <dbReference type="SAM" id="Coils"/>
    </source>
</evidence>
<feature type="domain" description="Polyphosphate kinase-2-related" evidence="5">
    <location>
        <begin position="37"/>
        <end position="271"/>
    </location>
</feature>
<evidence type="ECO:0000313" key="6">
    <source>
        <dbReference type="EMBL" id="MBC9180131.1"/>
    </source>
</evidence>
<dbReference type="EMBL" id="JACTUZ010000236">
    <property type="protein sequence ID" value="MBC9180131.1"/>
    <property type="molecule type" value="Genomic_DNA"/>
</dbReference>
<evidence type="ECO:0000313" key="7">
    <source>
        <dbReference type="Proteomes" id="UP000603940"/>
    </source>
</evidence>
<dbReference type="InterPro" id="IPR016898">
    <property type="entry name" value="Polyphosphate_phosphotransfera"/>
</dbReference>
<dbReference type="RefSeq" id="WP_187781100.1">
    <property type="nucleotide sequence ID" value="NZ_JACTUZ010000236.1"/>
</dbReference>
<evidence type="ECO:0000256" key="1">
    <source>
        <dbReference type="ARBA" id="ARBA00009924"/>
    </source>
</evidence>
<dbReference type="NCBIfam" id="TIGR03709">
    <property type="entry name" value="PPK2_rel_1"/>
    <property type="match status" value="1"/>
</dbReference>
<reference evidence="6 7" key="1">
    <citation type="journal article" date="2009" name="Int. J. Syst. Evol. Microbiol.">
        <title>Transfer of Teichococcus ludipueritiae and Muricoccus roseus to the genus Roseomonas, as Roseomonas ludipueritiae comb. nov. and Roseomonas rosea comb. nov., respectively, and emended description of the genus Roseomonas.</title>
        <authorList>
            <person name="Sanchez-Porro C."/>
            <person name="Gallego V."/>
            <person name="Busse H.J."/>
            <person name="Kampfer P."/>
            <person name="Ventosa A."/>
        </authorList>
    </citation>
    <scope>NUCLEOTIDE SEQUENCE [LARGE SCALE GENOMIC DNA]</scope>
    <source>
        <strain evidence="6 7">DSM 14915</strain>
    </source>
</reference>
<keyword evidence="7" id="KW-1185">Reference proteome</keyword>
<protein>
    <submittedName>
        <fullName evidence="6">Polyphosphate kinase 2 family protein</fullName>
    </submittedName>
</protein>
<dbReference type="PIRSF" id="PIRSF028756">
    <property type="entry name" value="PPK2_prd"/>
    <property type="match status" value="1"/>
</dbReference>
<sequence>MPQHDPGRLIESCRVTRGKGFRLAERPTRLDDPGIDKPGAEAALANAVDRLDDLQQRLYAEDRQSVLAIFQAMDGGGKDSTIRAVFSGINPQGCQVMSFKAPGPEELSHDFLWRHMAALPARGRIAVHNRSWYEEVLVARVHPEVLARRKLPKARVTKNIWKERLEDIAAFERYLARQGVIILKFFLHLSKEEQRQRFLARIDRPEKNWKFDAGDVAERAHWEAYQEAYEEAIAGTAAPEAPWLVVPADRKWLARLIVAEALADALARADPRYPETDPQARAALLEKRAALEAEKPED</sequence>
<proteinExistence type="inferred from homology"/>
<dbReference type="Proteomes" id="UP000603940">
    <property type="component" value="Unassembled WGS sequence"/>
</dbReference>
<organism evidence="6 7">
    <name type="scientific">Pseudoroseomonas ludipueritiae</name>
    <dbReference type="NCBI Taxonomy" id="198093"/>
    <lineage>
        <taxon>Bacteria</taxon>
        <taxon>Pseudomonadati</taxon>
        <taxon>Pseudomonadota</taxon>
        <taxon>Alphaproteobacteria</taxon>
        <taxon>Acetobacterales</taxon>
        <taxon>Acetobacteraceae</taxon>
        <taxon>Pseudoroseomonas</taxon>
    </lineage>
</organism>
<evidence type="ECO:0000259" key="5">
    <source>
        <dbReference type="Pfam" id="PF03976"/>
    </source>
</evidence>
<dbReference type="Gene3D" id="3.40.50.300">
    <property type="entry name" value="P-loop containing nucleotide triphosphate hydrolases"/>
    <property type="match status" value="1"/>
</dbReference>
<dbReference type="PANTHER" id="PTHR34383:SF3">
    <property type="entry name" value="POLYPHOSPHATE:AMP PHOSPHOTRANSFERASE"/>
    <property type="match status" value="1"/>
</dbReference>
<dbReference type="GO" id="GO:0016301">
    <property type="term" value="F:kinase activity"/>
    <property type="evidence" value="ECO:0007669"/>
    <property type="project" value="UniProtKB-KW"/>
</dbReference>
<feature type="coiled-coil region" evidence="4">
    <location>
        <begin position="37"/>
        <end position="64"/>
    </location>
</feature>
<keyword evidence="2" id="KW-0808">Transferase</keyword>
<keyword evidence="3 6" id="KW-0418">Kinase</keyword>
<name>A0ABR7RE29_9PROT</name>
<dbReference type="InterPro" id="IPR022488">
    <property type="entry name" value="PPK2-related"/>
</dbReference>
<comment type="similarity">
    <text evidence="1">Belongs to the polyphosphate kinase 2 (PPK2) family. Class I subfamily.</text>
</comment>